<dbReference type="Pfam" id="PF00440">
    <property type="entry name" value="TetR_N"/>
    <property type="match status" value="1"/>
</dbReference>
<dbReference type="PANTHER" id="PTHR30055">
    <property type="entry name" value="HTH-TYPE TRANSCRIPTIONAL REGULATOR RUTR"/>
    <property type="match status" value="1"/>
</dbReference>
<evidence type="ECO:0000256" key="2">
    <source>
        <dbReference type="ARBA" id="ARBA00023125"/>
    </source>
</evidence>
<protein>
    <submittedName>
        <fullName evidence="6">DNA-binding transcriptional regulator, AcrR family</fullName>
    </submittedName>
</protein>
<feature type="domain" description="HTH tetR-type" evidence="5">
    <location>
        <begin position="36"/>
        <end position="96"/>
    </location>
</feature>
<keyword evidence="2 4" id="KW-0238">DNA-binding</keyword>
<reference evidence="6 7" key="1">
    <citation type="submission" date="2016-10" db="EMBL/GenBank/DDBJ databases">
        <authorList>
            <person name="de Groot N.N."/>
        </authorList>
    </citation>
    <scope>NUCLEOTIDE SEQUENCE [LARGE SCALE GENOMIC DNA]</scope>
    <source>
        <strain evidence="6 7">BS3662</strain>
    </source>
</reference>
<name>A0A1H5KNZ5_9PSED</name>
<evidence type="ECO:0000256" key="4">
    <source>
        <dbReference type="PROSITE-ProRule" id="PRU00335"/>
    </source>
</evidence>
<dbReference type="PANTHER" id="PTHR30055:SF234">
    <property type="entry name" value="HTH-TYPE TRANSCRIPTIONAL REGULATOR BETI"/>
    <property type="match status" value="1"/>
</dbReference>
<evidence type="ECO:0000256" key="3">
    <source>
        <dbReference type="ARBA" id="ARBA00023163"/>
    </source>
</evidence>
<evidence type="ECO:0000313" key="7">
    <source>
        <dbReference type="Proteomes" id="UP000198985"/>
    </source>
</evidence>
<gene>
    <name evidence="6" type="ORF">SAMN04490194_3330</name>
</gene>
<dbReference type="InterPro" id="IPR001647">
    <property type="entry name" value="HTH_TetR"/>
</dbReference>
<dbReference type="PRINTS" id="PR00455">
    <property type="entry name" value="HTHTETR"/>
</dbReference>
<keyword evidence="1" id="KW-0805">Transcription regulation</keyword>
<dbReference type="InterPro" id="IPR041674">
    <property type="entry name" value="TetR_C_22"/>
</dbReference>
<dbReference type="InterPro" id="IPR050109">
    <property type="entry name" value="HTH-type_TetR-like_transc_reg"/>
</dbReference>
<dbReference type="Pfam" id="PF17928">
    <property type="entry name" value="TetR_C_22"/>
    <property type="match status" value="1"/>
</dbReference>
<dbReference type="PROSITE" id="PS50977">
    <property type="entry name" value="HTH_TETR_2"/>
    <property type="match status" value="1"/>
</dbReference>
<dbReference type="Proteomes" id="UP000198985">
    <property type="component" value="Unassembled WGS sequence"/>
</dbReference>
<feature type="DNA-binding region" description="H-T-H motif" evidence="4">
    <location>
        <begin position="59"/>
        <end position="78"/>
    </location>
</feature>
<accession>A0A1H5KNZ5</accession>
<evidence type="ECO:0000256" key="1">
    <source>
        <dbReference type="ARBA" id="ARBA00023015"/>
    </source>
</evidence>
<evidence type="ECO:0000313" key="6">
    <source>
        <dbReference type="EMBL" id="SEE65688.1"/>
    </source>
</evidence>
<proteinExistence type="predicted"/>
<dbReference type="SUPFAM" id="SSF46689">
    <property type="entry name" value="Homeodomain-like"/>
    <property type="match status" value="1"/>
</dbReference>
<dbReference type="Gene3D" id="1.10.357.10">
    <property type="entry name" value="Tetracycline Repressor, domain 2"/>
    <property type="match status" value="1"/>
</dbReference>
<dbReference type="GO" id="GO:0000976">
    <property type="term" value="F:transcription cis-regulatory region binding"/>
    <property type="evidence" value="ECO:0007669"/>
    <property type="project" value="TreeGrafter"/>
</dbReference>
<sequence length="236" mass="25780">MLLIGRARQVPKKTTEVVELPVSEPARRNPTQQRSRERQERILTAATQLTASKGSDQLKMSEIAECCGISIGSLYQYFPDKSSVIQTLAERYNAESRRCIEAALVAVEDAQGLQAAFSALLDEYYEIVRATPAMRDIWSGMQADKQLMALELQESRIAGGLLADVILRVYPGSDAGQVQASAFLIWHLGEATVRLAISCAPEEGRALVEAFKRMSLREIAGLAAGTKGVATARPVR</sequence>
<organism evidence="6 7">
    <name type="scientific">Pseudomonas migulae</name>
    <dbReference type="NCBI Taxonomy" id="78543"/>
    <lineage>
        <taxon>Bacteria</taxon>
        <taxon>Pseudomonadati</taxon>
        <taxon>Pseudomonadota</taxon>
        <taxon>Gammaproteobacteria</taxon>
        <taxon>Pseudomonadales</taxon>
        <taxon>Pseudomonadaceae</taxon>
        <taxon>Pseudomonas</taxon>
    </lineage>
</organism>
<dbReference type="InterPro" id="IPR009057">
    <property type="entry name" value="Homeodomain-like_sf"/>
</dbReference>
<dbReference type="GO" id="GO:0003700">
    <property type="term" value="F:DNA-binding transcription factor activity"/>
    <property type="evidence" value="ECO:0007669"/>
    <property type="project" value="TreeGrafter"/>
</dbReference>
<evidence type="ECO:0000259" key="5">
    <source>
        <dbReference type="PROSITE" id="PS50977"/>
    </source>
</evidence>
<dbReference type="AlphaFoldDB" id="A0A1H5KNZ5"/>
<dbReference type="EMBL" id="FNTY01000002">
    <property type="protein sequence ID" value="SEE65688.1"/>
    <property type="molecule type" value="Genomic_DNA"/>
</dbReference>
<keyword evidence="3" id="KW-0804">Transcription</keyword>